<feature type="binding site" evidence="14">
    <location>
        <begin position="118"/>
        <end position="124"/>
    </location>
    <ligand>
        <name>ATP</name>
        <dbReference type="ChEBI" id="CHEBI:30616"/>
    </ligand>
</feature>
<dbReference type="EMBL" id="JBHRSV010000028">
    <property type="protein sequence ID" value="MFC2926988.1"/>
    <property type="molecule type" value="Genomic_DNA"/>
</dbReference>
<organism evidence="18 19">
    <name type="scientific">Hyphobacterium vulgare</name>
    <dbReference type="NCBI Taxonomy" id="1736751"/>
    <lineage>
        <taxon>Bacteria</taxon>
        <taxon>Pseudomonadati</taxon>
        <taxon>Pseudomonadota</taxon>
        <taxon>Alphaproteobacteria</taxon>
        <taxon>Maricaulales</taxon>
        <taxon>Maricaulaceae</taxon>
        <taxon>Hyphobacterium</taxon>
    </lineage>
</organism>
<dbReference type="PANTHER" id="PTHR43445">
    <property type="entry name" value="UDP-N-ACETYLMURAMATE--L-ALANINE LIGASE-RELATED"/>
    <property type="match status" value="1"/>
</dbReference>
<dbReference type="Proteomes" id="UP001595379">
    <property type="component" value="Unassembled WGS sequence"/>
</dbReference>
<keyword evidence="12 14" id="KW-0961">Cell wall biogenesis/degradation</keyword>
<evidence type="ECO:0000259" key="17">
    <source>
        <dbReference type="Pfam" id="PF08245"/>
    </source>
</evidence>
<dbReference type="InterPro" id="IPR013221">
    <property type="entry name" value="Mur_ligase_cen"/>
</dbReference>
<dbReference type="SUPFAM" id="SSF53244">
    <property type="entry name" value="MurD-like peptide ligases, peptide-binding domain"/>
    <property type="match status" value="1"/>
</dbReference>
<evidence type="ECO:0000313" key="18">
    <source>
        <dbReference type="EMBL" id="MFC2926988.1"/>
    </source>
</evidence>
<proteinExistence type="inferred from homology"/>
<evidence type="ECO:0000313" key="19">
    <source>
        <dbReference type="Proteomes" id="UP001595379"/>
    </source>
</evidence>
<evidence type="ECO:0000256" key="8">
    <source>
        <dbReference type="ARBA" id="ARBA00022840"/>
    </source>
</evidence>
<evidence type="ECO:0000256" key="3">
    <source>
        <dbReference type="ARBA" id="ARBA00012211"/>
    </source>
</evidence>
<dbReference type="Gene3D" id="3.40.1190.10">
    <property type="entry name" value="Mur-like, catalytic domain"/>
    <property type="match status" value="1"/>
</dbReference>
<evidence type="ECO:0000256" key="10">
    <source>
        <dbReference type="ARBA" id="ARBA00022984"/>
    </source>
</evidence>
<dbReference type="PANTHER" id="PTHR43445:SF3">
    <property type="entry name" value="UDP-N-ACETYLMURAMATE--L-ALANINE LIGASE"/>
    <property type="match status" value="1"/>
</dbReference>
<dbReference type="SUPFAM" id="SSF51984">
    <property type="entry name" value="MurCD N-terminal domain"/>
    <property type="match status" value="1"/>
</dbReference>
<accession>A0ABV7A049</accession>
<dbReference type="Gene3D" id="3.90.190.20">
    <property type="entry name" value="Mur ligase, C-terminal domain"/>
    <property type="match status" value="1"/>
</dbReference>
<dbReference type="InterPro" id="IPR004101">
    <property type="entry name" value="Mur_ligase_C"/>
</dbReference>
<dbReference type="InterPro" id="IPR050061">
    <property type="entry name" value="MurCDEF_pg_biosynth"/>
</dbReference>
<keyword evidence="19" id="KW-1185">Reference proteome</keyword>
<keyword evidence="5 14" id="KW-0436">Ligase</keyword>
<dbReference type="EC" id="6.3.2.8" evidence="3 14"/>
<dbReference type="Gene3D" id="3.40.50.720">
    <property type="entry name" value="NAD(P)-binding Rossmann-like Domain"/>
    <property type="match status" value="1"/>
</dbReference>
<evidence type="ECO:0000256" key="4">
    <source>
        <dbReference type="ARBA" id="ARBA00022490"/>
    </source>
</evidence>
<dbReference type="HAMAP" id="MF_00046">
    <property type="entry name" value="MurC"/>
    <property type="match status" value="1"/>
</dbReference>
<dbReference type="Pfam" id="PF01225">
    <property type="entry name" value="Mur_ligase"/>
    <property type="match status" value="1"/>
</dbReference>
<dbReference type="InterPro" id="IPR005758">
    <property type="entry name" value="UDP-N-AcMur_Ala_ligase_MurC"/>
</dbReference>
<reference evidence="19" key="1">
    <citation type="journal article" date="2019" name="Int. J. Syst. Evol. Microbiol.">
        <title>The Global Catalogue of Microorganisms (GCM) 10K type strain sequencing project: providing services to taxonomists for standard genome sequencing and annotation.</title>
        <authorList>
            <consortium name="The Broad Institute Genomics Platform"/>
            <consortium name="The Broad Institute Genome Sequencing Center for Infectious Disease"/>
            <person name="Wu L."/>
            <person name="Ma J."/>
        </authorList>
    </citation>
    <scope>NUCLEOTIDE SEQUENCE [LARGE SCALE GENOMIC DNA]</scope>
    <source>
        <strain evidence="19">KCTC 52487</strain>
    </source>
</reference>
<keyword evidence="8 14" id="KW-0067">ATP-binding</keyword>
<dbReference type="NCBIfam" id="TIGR01082">
    <property type="entry name" value="murC"/>
    <property type="match status" value="1"/>
</dbReference>
<comment type="caution">
    <text evidence="18">The sequence shown here is derived from an EMBL/GenBank/DDBJ whole genome shotgun (WGS) entry which is preliminary data.</text>
</comment>
<dbReference type="Pfam" id="PF02875">
    <property type="entry name" value="Mur_ligase_C"/>
    <property type="match status" value="1"/>
</dbReference>
<evidence type="ECO:0000256" key="12">
    <source>
        <dbReference type="ARBA" id="ARBA00023316"/>
    </source>
</evidence>
<evidence type="ECO:0000259" key="15">
    <source>
        <dbReference type="Pfam" id="PF01225"/>
    </source>
</evidence>
<comment type="pathway">
    <text evidence="2 14">Cell wall biogenesis; peptidoglycan biosynthesis.</text>
</comment>
<keyword evidence="6 14" id="KW-0132">Cell division</keyword>
<name>A0ABV7A049_9PROT</name>
<protein>
    <recommendedName>
        <fullName evidence="3 14">UDP-N-acetylmuramate--L-alanine ligase</fullName>
        <ecNumber evidence="3 14">6.3.2.8</ecNumber>
    </recommendedName>
    <alternativeName>
        <fullName evidence="14">UDP-N-acetylmuramoyl-L-alanine synthetase</fullName>
    </alternativeName>
</protein>
<dbReference type="InterPro" id="IPR036565">
    <property type="entry name" value="Mur-like_cat_sf"/>
</dbReference>
<evidence type="ECO:0000256" key="13">
    <source>
        <dbReference type="ARBA" id="ARBA00047833"/>
    </source>
</evidence>
<keyword evidence="7 14" id="KW-0547">Nucleotide-binding</keyword>
<comment type="similarity">
    <text evidence="14">Belongs to the MurCDEF family.</text>
</comment>
<feature type="domain" description="Mur ligase C-terminal" evidence="16">
    <location>
        <begin position="321"/>
        <end position="450"/>
    </location>
</feature>
<keyword evidence="4 14" id="KW-0963">Cytoplasm</keyword>
<evidence type="ECO:0000256" key="2">
    <source>
        <dbReference type="ARBA" id="ARBA00004752"/>
    </source>
</evidence>
<dbReference type="SUPFAM" id="SSF53623">
    <property type="entry name" value="MurD-like peptide ligases, catalytic domain"/>
    <property type="match status" value="1"/>
</dbReference>
<gene>
    <name evidence="14 18" type="primary">murC</name>
    <name evidence="18" type="ORF">ACFOOR_12800</name>
</gene>
<evidence type="ECO:0000256" key="1">
    <source>
        <dbReference type="ARBA" id="ARBA00004496"/>
    </source>
</evidence>
<evidence type="ECO:0000256" key="14">
    <source>
        <dbReference type="HAMAP-Rule" id="MF_00046"/>
    </source>
</evidence>
<feature type="domain" description="Mur ligase central" evidence="17">
    <location>
        <begin position="116"/>
        <end position="299"/>
    </location>
</feature>
<feature type="domain" description="Mur ligase N-terminal catalytic" evidence="15">
    <location>
        <begin position="14"/>
        <end position="112"/>
    </location>
</feature>
<dbReference type="InterPro" id="IPR036615">
    <property type="entry name" value="Mur_ligase_C_dom_sf"/>
</dbReference>
<dbReference type="InterPro" id="IPR000713">
    <property type="entry name" value="Mur_ligase_N"/>
</dbReference>
<keyword evidence="10 14" id="KW-0573">Peptidoglycan synthesis</keyword>
<comment type="subcellular location">
    <subcellularLocation>
        <location evidence="1 14">Cytoplasm</location>
    </subcellularLocation>
</comment>
<comment type="catalytic activity">
    <reaction evidence="13 14">
        <text>UDP-N-acetyl-alpha-D-muramate + L-alanine + ATP = UDP-N-acetyl-alpha-D-muramoyl-L-alanine + ADP + phosphate + H(+)</text>
        <dbReference type="Rhea" id="RHEA:23372"/>
        <dbReference type="ChEBI" id="CHEBI:15378"/>
        <dbReference type="ChEBI" id="CHEBI:30616"/>
        <dbReference type="ChEBI" id="CHEBI:43474"/>
        <dbReference type="ChEBI" id="CHEBI:57972"/>
        <dbReference type="ChEBI" id="CHEBI:70757"/>
        <dbReference type="ChEBI" id="CHEBI:83898"/>
        <dbReference type="ChEBI" id="CHEBI:456216"/>
        <dbReference type="EC" id="6.3.2.8"/>
    </reaction>
</comment>
<comment type="function">
    <text evidence="14">Cell wall formation.</text>
</comment>
<dbReference type="GO" id="GO:0008763">
    <property type="term" value="F:UDP-N-acetylmuramate-L-alanine ligase activity"/>
    <property type="evidence" value="ECO:0007669"/>
    <property type="project" value="UniProtKB-EC"/>
</dbReference>
<keyword evidence="9 14" id="KW-0133">Cell shape</keyword>
<evidence type="ECO:0000256" key="9">
    <source>
        <dbReference type="ARBA" id="ARBA00022960"/>
    </source>
</evidence>
<dbReference type="Pfam" id="PF08245">
    <property type="entry name" value="Mur_ligase_M"/>
    <property type="match status" value="1"/>
</dbReference>
<evidence type="ECO:0000256" key="6">
    <source>
        <dbReference type="ARBA" id="ARBA00022618"/>
    </source>
</evidence>
<dbReference type="RefSeq" id="WP_343162977.1">
    <property type="nucleotide sequence ID" value="NZ_JBHRSV010000028.1"/>
</dbReference>
<evidence type="ECO:0000256" key="7">
    <source>
        <dbReference type="ARBA" id="ARBA00022741"/>
    </source>
</evidence>
<sequence length="467" mass="50163">MKKTTALPLRVGPIHFVGIGGIGMSGIAEVMLNLGYDVQGSDIKANPNVERLRARGARVSIGHTAGNIGGAGAIVVSTAIKRDNPELVAAREQKIPVVRRAEMLAELMRLKYSVAIAGTHGKTTTTSMVAALLDAAELDPTVINGGIISAYGSNAKMGEGDWMVVEADESDGSFLKLRATAGIVTNIDPEHMEHYSNFDAIRAAFRQFVEALPFYGFAVLCTDHPEVQTLASRIEDRKVITYGFNPQADVRGENLRPDTGGTMFDIVFRNGETEVWKDFFLPMVGQHNVQNAIAALAVAKRLGATEDTARKALAGFGGVKRRFTRTGEWKGATIIDDYGHHPVEIAAVLKAARQATKGKVVAVMQPHRYTRLHDLFEDFSTCFNDADSVLVADVYEAGESPIEGADRDHLVASLKAHGHRDAAPVTRETVAEAVSKRAAAGDIIVCLGAGDITAWAYALPEELKAFG</sequence>
<evidence type="ECO:0000256" key="11">
    <source>
        <dbReference type="ARBA" id="ARBA00023306"/>
    </source>
</evidence>
<keyword evidence="11 14" id="KW-0131">Cell cycle</keyword>
<evidence type="ECO:0000256" key="5">
    <source>
        <dbReference type="ARBA" id="ARBA00022598"/>
    </source>
</evidence>
<evidence type="ECO:0000259" key="16">
    <source>
        <dbReference type="Pfam" id="PF02875"/>
    </source>
</evidence>